<sequence>MKRFPDIVRDNLDEWVWAFKHNEVPEEFGSPGIDALKDKFDYIRMTEEDRRKFHTHHDYVRSEGGMIAHAREEGRKEGLAEGMQKGKEEGIEEGARERSLEIARALKQSGMSPTRITEITGVPRSYLAKL</sequence>
<evidence type="ECO:0000313" key="2">
    <source>
        <dbReference type="EMBL" id="VFK20615.1"/>
    </source>
</evidence>
<dbReference type="AlphaFoldDB" id="A0A450WU80"/>
<protein>
    <recommendedName>
        <fullName evidence="3">Transposase/invertase (TIGR01784 family)</fullName>
    </recommendedName>
</protein>
<dbReference type="EMBL" id="CAADFK010000218">
    <property type="protein sequence ID" value="VFK20615.1"/>
    <property type="molecule type" value="Genomic_DNA"/>
</dbReference>
<feature type="region of interest" description="Disordered" evidence="1">
    <location>
        <begin position="73"/>
        <end position="96"/>
    </location>
</feature>
<proteinExistence type="predicted"/>
<evidence type="ECO:0008006" key="3">
    <source>
        <dbReference type="Google" id="ProtNLM"/>
    </source>
</evidence>
<evidence type="ECO:0000256" key="1">
    <source>
        <dbReference type="SAM" id="MobiDB-lite"/>
    </source>
</evidence>
<name>A0A450WU80_9GAMM</name>
<accession>A0A450WU80</accession>
<gene>
    <name evidence="2" type="ORF">BECKLPF1236B_GA0070989_12184</name>
</gene>
<reference evidence="2" key="1">
    <citation type="submission" date="2019-02" db="EMBL/GenBank/DDBJ databases">
        <authorList>
            <person name="Gruber-Vodicka R. H."/>
            <person name="Seah K. B. B."/>
        </authorList>
    </citation>
    <scope>NUCLEOTIDE SEQUENCE</scope>
    <source>
        <strain evidence="2">BECK_S313</strain>
    </source>
</reference>
<organism evidence="2">
    <name type="scientific">Candidatus Kentrum sp. LPFa</name>
    <dbReference type="NCBI Taxonomy" id="2126335"/>
    <lineage>
        <taxon>Bacteria</taxon>
        <taxon>Pseudomonadati</taxon>
        <taxon>Pseudomonadota</taxon>
        <taxon>Gammaproteobacteria</taxon>
        <taxon>Candidatus Kentrum</taxon>
    </lineage>
</organism>